<organism evidence="2 5">
    <name type="scientific">Agrobacterium salinitolerans</name>
    <dbReference type="NCBI Taxonomy" id="1183413"/>
    <lineage>
        <taxon>Bacteria</taxon>
        <taxon>Pseudomonadati</taxon>
        <taxon>Pseudomonadota</taxon>
        <taxon>Alphaproteobacteria</taxon>
        <taxon>Hyphomicrobiales</taxon>
        <taxon>Rhizobiaceae</taxon>
        <taxon>Rhizobium/Agrobacterium group</taxon>
        <taxon>Agrobacterium</taxon>
    </lineage>
</organism>
<dbReference type="PROSITE" id="PS50005">
    <property type="entry name" value="TPR"/>
    <property type="match status" value="1"/>
</dbReference>
<dbReference type="RefSeq" id="WP_142913809.1">
    <property type="nucleotide sequence ID" value="NZ_JAPZLN010000005.1"/>
</dbReference>
<dbReference type="Gene3D" id="1.25.40.10">
    <property type="entry name" value="Tetratricopeptide repeat domain"/>
    <property type="match status" value="1"/>
</dbReference>
<dbReference type="SMART" id="SM00028">
    <property type="entry name" value="TPR"/>
    <property type="match status" value="2"/>
</dbReference>
<evidence type="ECO:0000313" key="3">
    <source>
        <dbReference type="EMBL" id="TRA85049.1"/>
    </source>
</evidence>
<accession>A0A9X3QZ13</accession>
<dbReference type="AlphaFoldDB" id="A0A9X3QZ13"/>
<reference evidence="2" key="3">
    <citation type="submission" date="2022-12" db="EMBL/GenBank/DDBJ databases">
        <title>Draft genome sequences of 22 rhizogenic Agrobacterium biovar 1 strains, the causative agent of hairy root disease.</title>
        <authorList>
            <person name="Kim N."/>
            <person name="Vargas P."/>
            <person name="Rediers H."/>
        </authorList>
    </citation>
    <scope>NUCLEOTIDE SEQUENCE</scope>
    <source>
        <strain evidence="2">ST15.13.006</strain>
    </source>
</reference>
<dbReference type="Proteomes" id="UP000319481">
    <property type="component" value="Unassembled WGS sequence"/>
</dbReference>
<dbReference type="GeneID" id="79864947"/>
<dbReference type="EMBL" id="SGNZ01000013">
    <property type="protein sequence ID" value="TRA85049.1"/>
    <property type="molecule type" value="Genomic_DNA"/>
</dbReference>
<sequence length="112" mass="12277">MKQQLTNILNSGRDSALLRFSLAKSFAASGEFPEAVRHLQEAVRQKPDYSAAWAELGLNLLRLGDNEGATAAWLKGITVATAQGDAQVRRQLEVRLRRMRSQLPKASCNGPS</sequence>
<feature type="repeat" description="TPR" evidence="1">
    <location>
        <begin position="16"/>
        <end position="49"/>
    </location>
</feature>
<dbReference type="InterPro" id="IPR019734">
    <property type="entry name" value="TPR_rpt"/>
</dbReference>
<dbReference type="EMBL" id="JAPZLR010000004">
    <property type="protein sequence ID" value="MCZ7937628.1"/>
    <property type="molecule type" value="Genomic_DNA"/>
</dbReference>
<evidence type="ECO:0000313" key="4">
    <source>
        <dbReference type="Proteomes" id="UP000319481"/>
    </source>
</evidence>
<reference evidence="3" key="2">
    <citation type="submission" date="2019-02" db="EMBL/GenBank/DDBJ databases">
        <authorList>
            <person name="Baeyen S."/>
        </authorList>
    </citation>
    <scope>NUCLEOTIDE SEQUENCE</scope>
    <source>
        <strain evidence="3">GBBC3283</strain>
    </source>
</reference>
<reference evidence="3 4" key="1">
    <citation type="journal article" date="2019" name="Appl. Microbiol. Biotechnol.">
        <title>Differential efficiency of wild type rhizogenic strains for rol gene transformation of plants.</title>
        <authorList>
            <person name="Desmet S."/>
            <person name="De Keyser E."/>
            <person name="Van Vaerenbergh J."/>
            <person name="Baeyen S."/>
            <person name="Van Huylenbroeck J."/>
            <person name="Geelen D."/>
            <person name="Dhooghe E."/>
        </authorList>
    </citation>
    <scope>NUCLEOTIDE SEQUENCE [LARGE SCALE GENOMIC DNA]</scope>
    <source>
        <strain evidence="3 4">GBBC3283</strain>
    </source>
</reference>
<evidence type="ECO:0000256" key="1">
    <source>
        <dbReference type="PROSITE-ProRule" id="PRU00339"/>
    </source>
</evidence>
<dbReference type="InterPro" id="IPR011990">
    <property type="entry name" value="TPR-like_helical_dom_sf"/>
</dbReference>
<evidence type="ECO:0000313" key="2">
    <source>
        <dbReference type="EMBL" id="MCZ7937628.1"/>
    </source>
</evidence>
<comment type="caution">
    <text evidence="2">The sequence shown here is derived from an EMBL/GenBank/DDBJ whole genome shotgun (WGS) entry which is preliminary data.</text>
</comment>
<keyword evidence="1" id="KW-0802">TPR repeat</keyword>
<proteinExistence type="predicted"/>
<dbReference type="Pfam" id="PF13432">
    <property type="entry name" value="TPR_16"/>
    <property type="match status" value="1"/>
</dbReference>
<dbReference type="Proteomes" id="UP001151018">
    <property type="component" value="Unassembled WGS sequence"/>
</dbReference>
<name>A0A9X3QZ13_9HYPH</name>
<evidence type="ECO:0000313" key="5">
    <source>
        <dbReference type="Proteomes" id="UP001151018"/>
    </source>
</evidence>
<keyword evidence="4" id="KW-1185">Reference proteome</keyword>
<dbReference type="SUPFAM" id="SSF48452">
    <property type="entry name" value="TPR-like"/>
    <property type="match status" value="1"/>
</dbReference>
<gene>
    <name evidence="3" type="ORF">EXN23_20610</name>
    <name evidence="2" type="ORF">O9X88_08705</name>
</gene>
<protein>
    <submittedName>
        <fullName evidence="2">Tetratricopeptide repeat protein</fullName>
    </submittedName>
</protein>